<comment type="caution">
    <text evidence="2">The sequence shown here is derived from an EMBL/GenBank/DDBJ whole genome shotgun (WGS) entry which is preliminary data.</text>
</comment>
<organism evidence="2 3">
    <name type="scientific">Dictyobacter arantiisoli</name>
    <dbReference type="NCBI Taxonomy" id="2014874"/>
    <lineage>
        <taxon>Bacteria</taxon>
        <taxon>Bacillati</taxon>
        <taxon>Chloroflexota</taxon>
        <taxon>Ktedonobacteria</taxon>
        <taxon>Ktedonobacterales</taxon>
        <taxon>Dictyobacteraceae</taxon>
        <taxon>Dictyobacter</taxon>
    </lineage>
</organism>
<dbReference type="RefSeq" id="WP_149400509.1">
    <property type="nucleotide sequence ID" value="NZ_BIXY01000010.1"/>
</dbReference>
<name>A0A5A5T9A4_9CHLR</name>
<feature type="transmembrane region" description="Helical" evidence="1">
    <location>
        <begin position="73"/>
        <end position="90"/>
    </location>
</feature>
<evidence type="ECO:0000313" key="2">
    <source>
        <dbReference type="EMBL" id="GCF07494.1"/>
    </source>
</evidence>
<feature type="transmembrane region" description="Helical" evidence="1">
    <location>
        <begin position="7"/>
        <end position="27"/>
    </location>
</feature>
<feature type="transmembrane region" description="Helical" evidence="1">
    <location>
        <begin position="47"/>
        <end position="66"/>
    </location>
</feature>
<feature type="transmembrane region" description="Helical" evidence="1">
    <location>
        <begin position="102"/>
        <end position="122"/>
    </location>
</feature>
<gene>
    <name evidence="2" type="ORF">KDI_10580</name>
</gene>
<evidence type="ECO:0000256" key="1">
    <source>
        <dbReference type="SAM" id="Phobius"/>
    </source>
</evidence>
<reference evidence="2 3" key="1">
    <citation type="submission" date="2019-01" db="EMBL/GenBank/DDBJ databases">
        <title>Draft genome sequence of Dictyobacter sp. Uno17.</title>
        <authorList>
            <person name="Wang C.M."/>
            <person name="Zheng Y."/>
            <person name="Sakai Y."/>
            <person name="Abe K."/>
            <person name="Yokota A."/>
            <person name="Yabe S."/>
        </authorList>
    </citation>
    <scope>NUCLEOTIDE SEQUENCE [LARGE SCALE GENOMIC DNA]</scope>
    <source>
        <strain evidence="2 3">Uno17</strain>
    </source>
</reference>
<accession>A0A5A5T9A4</accession>
<keyword evidence="1" id="KW-0812">Transmembrane</keyword>
<keyword evidence="1" id="KW-1133">Transmembrane helix</keyword>
<sequence>MNSPLEIRKVVIGVVLAILWMCLFIFIKDSIVIDWSGDGSNLTSLKMVLGVIGLIVVACYHLFINANPETKKLSATATLTIIWLSLIFFYPFKDPGNTNGGAVGFFALIGGLAVVVLWVRFFSDDLVASA</sequence>
<dbReference type="OrthoDB" id="160850at2"/>
<keyword evidence="1" id="KW-0472">Membrane</keyword>
<dbReference type="EMBL" id="BIXY01000010">
    <property type="protein sequence ID" value="GCF07494.1"/>
    <property type="molecule type" value="Genomic_DNA"/>
</dbReference>
<protein>
    <submittedName>
        <fullName evidence="2">Uncharacterized protein</fullName>
    </submittedName>
</protein>
<evidence type="ECO:0000313" key="3">
    <source>
        <dbReference type="Proteomes" id="UP000322530"/>
    </source>
</evidence>
<keyword evidence="3" id="KW-1185">Reference proteome</keyword>
<dbReference type="AlphaFoldDB" id="A0A5A5T9A4"/>
<dbReference type="Proteomes" id="UP000322530">
    <property type="component" value="Unassembled WGS sequence"/>
</dbReference>
<proteinExistence type="predicted"/>